<evidence type="ECO:0000313" key="3">
    <source>
        <dbReference type="WBParaSite" id="Hba_07009"/>
    </source>
</evidence>
<evidence type="ECO:0000313" key="2">
    <source>
        <dbReference type="Proteomes" id="UP000095283"/>
    </source>
</evidence>
<dbReference type="AlphaFoldDB" id="A0A1I7WPC6"/>
<dbReference type="GO" id="GO:0005829">
    <property type="term" value="C:cytosol"/>
    <property type="evidence" value="ECO:0007669"/>
    <property type="project" value="TreeGrafter"/>
</dbReference>
<proteinExistence type="predicted"/>
<dbReference type="Pfam" id="PF21895">
    <property type="entry name" value="MTHFR_C"/>
    <property type="match status" value="1"/>
</dbReference>
<accession>A0A1I7WPC6</accession>
<reference evidence="3" key="1">
    <citation type="submission" date="2016-11" db="UniProtKB">
        <authorList>
            <consortium name="WormBaseParasite"/>
        </authorList>
    </citation>
    <scope>IDENTIFICATION</scope>
</reference>
<keyword evidence="2" id="KW-1185">Reference proteome</keyword>
<dbReference type="WBParaSite" id="Hba_07009">
    <property type="protein sequence ID" value="Hba_07009"/>
    <property type="gene ID" value="Hba_07009"/>
</dbReference>
<organism evidence="2 3">
    <name type="scientific">Heterorhabditis bacteriophora</name>
    <name type="common">Entomopathogenic nematode worm</name>
    <dbReference type="NCBI Taxonomy" id="37862"/>
    <lineage>
        <taxon>Eukaryota</taxon>
        <taxon>Metazoa</taxon>
        <taxon>Ecdysozoa</taxon>
        <taxon>Nematoda</taxon>
        <taxon>Chromadorea</taxon>
        <taxon>Rhabditida</taxon>
        <taxon>Rhabditina</taxon>
        <taxon>Rhabditomorpha</taxon>
        <taxon>Strongyloidea</taxon>
        <taxon>Heterorhabditidae</taxon>
        <taxon>Heterorhabditis</taxon>
    </lineage>
</organism>
<name>A0A1I7WPC6_HETBA</name>
<dbReference type="GO" id="GO:0004489">
    <property type="term" value="F:methylenetetrahydrofolate reductase [NAD(P)H] activity"/>
    <property type="evidence" value="ECO:0007669"/>
    <property type="project" value="TreeGrafter"/>
</dbReference>
<dbReference type="PANTHER" id="PTHR45754:SF3">
    <property type="entry name" value="METHYLENETETRAHYDROFOLATE REDUCTASE (NADPH)"/>
    <property type="match status" value="1"/>
</dbReference>
<feature type="domain" description="MTHFR SAM-binding regulatory" evidence="1">
    <location>
        <begin position="2"/>
        <end position="47"/>
    </location>
</feature>
<dbReference type="PANTHER" id="PTHR45754">
    <property type="entry name" value="METHYLENETETRAHYDROFOLATE REDUCTASE"/>
    <property type="match status" value="1"/>
</dbReference>
<evidence type="ECO:0000259" key="1">
    <source>
        <dbReference type="Pfam" id="PF21895"/>
    </source>
</evidence>
<dbReference type="Proteomes" id="UP000095283">
    <property type="component" value="Unplaced"/>
</dbReference>
<sequence length="74" mass="8418">MNGEATTPIAVTWGVFPGAEIAQPTVVDPLSFRAWKDEAYDMWIKNWFVCLTFRNGMALSERFTIACRYPANSR</sequence>
<dbReference type="GO" id="GO:0035999">
    <property type="term" value="P:tetrahydrofolate interconversion"/>
    <property type="evidence" value="ECO:0007669"/>
    <property type="project" value="TreeGrafter"/>
</dbReference>
<protein>
    <submittedName>
        <fullName evidence="3">SCP domain-containing protein</fullName>
    </submittedName>
</protein>
<dbReference type="InterPro" id="IPR053806">
    <property type="entry name" value="MTHFR_C"/>
</dbReference>
<dbReference type="GO" id="GO:0009086">
    <property type="term" value="P:methionine biosynthetic process"/>
    <property type="evidence" value="ECO:0007669"/>
    <property type="project" value="TreeGrafter"/>
</dbReference>
<dbReference type="GO" id="GO:0071949">
    <property type="term" value="F:FAD binding"/>
    <property type="evidence" value="ECO:0007669"/>
    <property type="project" value="TreeGrafter"/>
</dbReference>